<keyword evidence="5" id="KW-0479">Metal-binding</keyword>
<evidence type="ECO:0000256" key="2">
    <source>
        <dbReference type="ARBA" id="ARBA00022741"/>
    </source>
</evidence>
<keyword evidence="3 4" id="KW-0067">ATP-binding</keyword>
<proteinExistence type="inferred from homology"/>
<dbReference type="PANTHER" id="PTHR23407">
    <property type="entry name" value="ATPASE INHIBITOR/5-FORMYLTETRAHYDROFOLATE CYCLO-LIGASE"/>
    <property type="match status" value="1"/>
</dbReference>
<comment type="catalytic activity">
    <reaction evidence="5">
        <text>(6S)-5-formyl-5,6,7,8-tetrahydrofolate + ATP = (6R)-5,10-methenyltetrahydrofolate + ADP + phosphate</text>
        <dbReference type="Rhea" id="RHEA:10488"/>
        <dbReference type="ChEBI" id="CHEBI:30616"/>
        <dbReference type="ChEBI" id="CHEBI:43474"/>
        <dbReference type="ChEBI" id="CHEBI:57455"/>
        <dbReference type="ChEBI" id="CHEBI:57457"/>
        <dbReference type="ChEBI" id="CHEBI:456216"/>
        <dbReference type="EC" id="6.3.3.2"/>
    </reaction>
</comment>
<dbReference type="InterPro" id="IPR002698">
    <property type="entry name" value="FTHF_cligase"/>
</dbReference>
<feature type="binding site" evidence="4">
    <location>
        <begin position="125"/>
        <end position="133"/>
    </location>
    <ligand>
        <name>ATP</name>
        <dbReference type="ChEBI" id="CHEBI:30616"/>
    </ligand>
</feature>
<sequence length="190" mass="22042">MRKKRRALTPAQQRSAASGLQKSLSSAIHLSRSARWGLYLANDGEINPLPTIQRLWRRKKACYLPVLHPLYHNRLWFVRYEPGTKLKPNKYGIPEPVLRGAKRVPPWSLHVVCFPLVAFDKQGNRLGMGGGYYDRTFADRRVIIKRPKLIGFAHHFQQFPELPHEPWDIPLSAVATDQQLHHFRNKKALR</sequence>
<evidence type="ECO:0000256" key="6">
    <source>
        <dbReference type="SAM" id="MobiDB-lite"/>
    </source>
</evidence>
<keyword evidence="2 4" id="KW-0547">Nucleotide-binding</keyword>
<dbReference type="STRING" id="349521.HCH_01064"/>
<feature type="binding site" evidence="4">
    <location>
        <position position="45"/>
    </location>
    <ligand>
        <name>substrate</name>
    </ligand>
</feature>
<dbReference type="GO" id="GO:0035999">
    <property type="term" value="P:tetrahydrofolate interconversion"/>
    <property type="evidence" value="ECO:0007669"/>
    <property type="project" value="TreeGrafter"/>
</dbReference>
<dbReference type="EC" id="6.3.3.2" evidence="5"/>
<dbReference type="Pfam" id="PF01812">
    <property type="entry name" value="5-FTHF_cyc-lig"/>
    <property type="match status" value="1"/>
</dbReference>
<comment type="cofactor">
    <cofactor evidence="5">
        <name>Mg(2+)</name>
        <dbReference type="ChEBI" id="CHEBI:18420"/>
    </cofactor>
</comment>
<dbReference type="NCBIfam" id="TIGR02727">
    <property type="entry name" value="MTHFS_bact"/>
    <property type="match status" value="1"/>
</dbReference>
<feature type="binding site" evidence="4">
    <location>
        <position position="40"/>
    </location>
    <ligand>
        <name>substrate</name>
    </ligand>
</feature>
<dbReference type="HOGENOM" id="CLU_066245_0_0_6"/>
<keyword evidence="5" id="KW-0460">Magnesium</keyword>
<name>Q2SN29_HAHCH</name>
<feature type="compositionally biased region" description="Polar residues" evidence="6">
    <location>
        <begin position="10"/>
        <end position="20"/>
    </location>
</feature>
<dbReference type="GO" id="GO:0009396">
    <property type="term" value="P:folic acid-containing compound biosynthetic process"/>
    <property type="evidence" value="ECO:0007669"/>
    <property type="project" value="TreeGrafter"/>
</dbReference>
<evidence type="ECO:0000256" key="3">
    <source>
        <dbReference type="ARBA" id="ARBA00022840"/>
    </source>
</evidence>
<dbReference type="Gene3D" id="3.40.50.10420">
    <property type="entry name" value="NagB/RpiA/CoA transferase-like"/>
    <property type="match status" value="1"/>
</dbReference>
<feature type="region of interest" description="Disordered" evidence="6">
    <location>
        <begin position="1"/>
        <end position="20"/>
    </location>
</feature>
<dbReference type="GO" id="GO:0005524">
    <property type="term" value="F:ATP binding"/>
    <property type="evidence" value="ECO:0007669"/>
    <property type="project" value="UniProtKB-KW"/>
</dbReference>
<dbReference type="InterPro" id="IPR037171">
    <property type="entry name" value="NagB/RpiA_transferase-like"/>
</dbReference>
<evidence type="ECO:0000313" key="7">
    <source>
        <dbReference type="EMBL" id="ABC27945.1"/>
    </source>
</evidence>
<dbReference type="PANTHER" id="PTHR23407:SF1">
    <property type="entry name" value="5-FORMYLTETRAHYDROFOLATE CYCLO-LIGASE"/>
    <property type="match status" value="1"/>
</dbReference>
<organism evidence="7 8">
    <name type="scientific">Hahella chejuensis (strain KCTC 2396)</name>
    <dbReference type="NCBI Taxonomy" id="349521"/>
    <lineage>
        <taxon>Bacteria</taxon>
        <taxon>Pseudomonadati</taxon>
        <taxon>Pseudomonadota</taxon>
        <taxon>Gammaproteobacteria</taxon>
        <taxon>Oceanospirillales</taxon>
        <taxon>Hahellaceae</taxon>
        <taxon>Hahella</taxon>
    </lineage>
</organism>
<keyword evidence="8" id="KW-1185">Reference proteome</keyword>
<dbReference type="GO" id="GO:0046872">
    <property type="term" value="F:metal ion binding"/>
    <property type="evidence" value="ECO:0007669"/>
    <property type="project" value="UniProtKB-KW"/>
</dbReference>
<evidence type="ECO:0000256" key="4">
    <source>
        <dbReference type="PIRSR" id="PIRSR006806-1"/>
    </source>
</evidence>
<reference evidence="7 8" key="1">
    <citation type="journal article" date="2005" name="Nucleic Acids Res.">
        <title>Genomic blueprint of Hahella chejuensis, a marine microbe producing an algicidal agent.</title>
        <authorList>
            <person name="Jeong H."/>
            <person name="Yim J.H."/>
            <person name="Lee C."/>
            <person name="Choi S.-H."/>
            <person name="Park Y.K."/>
            <person name="Yoon S.H."/>
            <person name="Hur C.-G."/>
            <person name="Kang H.-Y."/>
            <person name="Kim D."/>
            <person name="Lee H.H."/>
            <person name="Park K.H."/>
            <person name="Park S.-H."/>
            <person name="Park H.-S."/>
            <person name="Lee H.K."/>
            <person name="Oh T.K."/>
            <person name="Kim J.F."/>
        </authorList>
    </citation>
    <scope>NUCLEOTIDE SEQUENCE [LARGE SCALE GENOMIC DNA]</scope>
    <source>
        <strain evidence="7 8">KCTC 2396</strain>
    </source>
</reference>
<evidence type="ECO:0000256" key="1">
    <source>
        <dbReference type="ARBA" id="ARBA00010638"/>
    </source>
</evidence>
<dbReference type="SUPFAM" id="SSF100950">
    <property type="entry name" value="NagB/RpiA/CoA transferase-like"/>
    <property type="match status" value="1"/>
</dbReference>
<accession>Q2SN29</accession>
<dbReference type="AlphaFoldDB" id="Q2SN29"/>
<keyword evidence="7" id="KW-0436">Ligase</keyword>
<dbReference type="Proteomes" id="UP000000238">
    <property type="component" value="Chromosome"/>
</dbReference>
<dbReference type="EMBL" id="CP000155">
    <property type="protein sequence ID" value="ABC27945.1"/>
    <property type="molecule type" value="Genomic_DNA"/>
</dbReference>
<dbReference type="GO" id="GO:0030272">
    <property type="term" value="F:5-formyltetrahydrofolate cyclo-ligase activity"/>
    <property type="evidence" value="ECO:0007669"/>
    <property type="project" value="UniProtKB-EC"/>
</dbReference>
<comment type="similarity">
    <text evidence="1 5">Belongs to the 5-formyltetrahydrofolate cyclo-ligase family.</text>
</comment>
<protein>
    <recommendedName>
        <fullName evidence="5">5-formyltetrahydrofolate cyclo-ligase</fullName>
        <ecNumber evidence="5">6.3.3.2</ecNumber>
    </recommendedName>
</protein>
<dbReference type="InterPro" id="IPR024185">
    <property type="entry name" value="FTHF_cligase-like_sf"/>
</dbReference>
<evidence type="ECO:0000313" key="8">
    <source>
        <dbReference type="Proteomes" id="UP000000238"/>
    </source>
</evidence>
<evidence type="ECO:0000256" key="5">
    <source>
        <dbReference type="RuleBase" id="RU361279"/>
    </source>
</evidence>
<gene>
    <name evidence="7" type="ordered locus">HCH_01064</name>
</gene>
<dbReference type="eggNOG" id="COG0212">
    <property type="taxonomic scope" value="Bacteria"/>
</dbReference>
<dbReference type="PIRSF" id="PIRSF006806">
    <property type="entry name" value="FTHF_cligase"/>
    <property type="match status" value="1"/>
</dbReference>
<dbReference type="KEGG" id="hch:HCH_01064"/>